<proteinExistence type="predicted"/>
<evidence type="ECO:0008006" key="3">
    <source>
        <dbReference type="Google" id="ProtNLM"/>
    </source>
</evidence>
<sequence>MKIVNNVTEYLKYYSYCVSYSLEDEVYIAECMELGIMAHGDTQEEAILEIKEATRVHLLMLEEDGDGIPQPFTLQNTKIA</sequence>
<dbReference type="SUPFAM" id="SSF143100">
    <property type="entry name" value="TTHA1013/TTHA0281-like"/>
    <property type="match status" value="1"/>
</dbReference>
<evidence type="ECO:0000313" key="1">
    <source>
        <dbReference type="EMBL" id="VEP18693.1"/>
    </source>
</evidence>
<name>A0A563W581_9CYAN</name>
<protein>
    <recommendedName>
        <fullName evidence="3">HicB-like antitoxin of toxin-antitoxin system domain-containing protein</fullName>
    </recommendedName>
</protein>
<reference evidence="1 2" key="1">
    <citation type="submission" date="2019-01" db="EMBL/GenBank/DDBJ databases">
        <authorList>
            <person name="Brito A."/>
        </authorList>
    </citation>
    <scope>NUCLEOTIDE SEQUENCE [LARGE SCALE GENOMIC DNA]</scope>
    <source>
        <strain evidence="1">1</strain>
    </source>
</reference>
<dbReference type="Gene3D" id="3.30.160.250">
    <property type="match status" value="1"/>
</dbReference>
<dbReference type="Proteomes" id="UP000320055">
    <property type="component" value="Unassembled WGS sequence"/>
</dbReference>
<dbReference type="EMBL" id="CAACVJ010000694">
    <property type="protein sequence ID" value="VEP18693.1"/>
    <property type="molecule type" value="Genomic_DNA"/>
</dbReference>
<evidence type="ECO:0000313" key="2">
    <source>
        <dbReference type="Proteomes" id="UP000320055"/>
    </source>
</evidence>
<accession>A0A563W581</accession>
<keyword evidence="2" id="KW-1185">Reference proteome</keyword>
<gene>
    <name evidence="1" type="ORF">H1P_860019</name>
</gene>
<dbReference type="InterPro" id="IPR035069">
    <property type="entry name" value="TTHA1013/TTHA0281-like"/>
</dbReference>
<dbReference type="RefSeq" id="WP_222427054.1">
    <property type="nucleotide sequence ID" value="NZ_LR213844.1"/>
</dbReference>
<dbReference type="AlphaFoldDB" id="A0A563W581"/>
<organism evidence="1 2">
    <name type="scientific">Hyella patelloides LEGE 07179</name>
    <dbReference type="NCBI Taxonomy" id="945734"/>
    <lineage>
        <taxon>Bacteria</taxon>
        <taxon>Bacillati</taxon>
        <taxon>Cyanobacteriota</taxon>
        <taxon>Cyanophyceae</taxon>
        <taxon>Pleurocapsales</taxon>
        <taxon>Hyellaceae</taxon>
        <taxon>Hyella</taxon>
    </lineage>
</organism>